<reference evidence="4 5" key="2">
    <citation type="journal article" date="2016" name="Environ. Microbiol. Rep.">
        <title>Metagenomic evidence for the presence of phototrophic Gemmatimonadetes bacteria in diverse environments.</title>
        <authorList>
            <person name="Zeng Y."/>
            <person name="Baumbach J."/>
            <person name="Barbosa E.G."/>
            <person name="Azevedo V."/>
            <person name="Zhang C."/>
            <person name="Koblizek M."/>
        </authorList>
    </citation>
    <scope>NUCLEOTIDE SEQUENCE [LARGE SCALE GENOMIC DNA]</scope>
    <source>
        <strain evidence="4 5">AP64</strain>
    </source>
</reference>
<feature type="domain" description="Low-salt glycan biosynthesis hexosyltransferase Agl6 C-terminal transmembrane region" evidence="3">
    <location>
        <begin position="283"/>
        <end position="376"/>
    </location>
</feature>
<keyword evidence="5" id="KW-1185">Reference proteome</keyword>
<dbReference type="KEGG" id="gph:GEMMAAP_15500"/>
<name>A0A143BMT1_9BACT</name>
<evidence type="ECO:0000313" key="4">
    <source>
        <dbReference type="EMBL" id="AMW05822.1"/>
    </source>
</evidence>
<dbReference type="PANTHER" id="PTHR48090">
    <property type="entry name" value="UNDECAPRENYL-PHOSPHATE 4-DEOXY-4-FORMAMIDO-L-ARABINOSE TRANSFERASE-RELATED"/>
    <property type="match status" value="1"/>
</dbReference>
<accession>A0A143BMT1</accession>
<gene>
    <name evidence="4" type="ORF">GEMMAAP_15500</name>
</gene>
<keyword evidence="1" id="KW-0812">Transmembrane</keyword>
<sequence>MELTILMPCLNEARTLGVCIAKARAFLATHAITGEVLIADNGSTDGSQTLAVNAGARVVPIADRGYGAALRGGIQAAHGRFVIFGDADDSYDFSALLPFVEALRAGAEVVVGNRFRGGIGPGAMPFLHRYLGNPVLSWLGRLFFKVPLGDFHCGLRGLNRQAFAAVPLQTTGMEFASEMIVRSSLHGLRIREVPTTLQKDGRDRPPHLRTWRDGWRHLRFLLSFSPRWLFLYPGLAMILGGGALMLRLMYGPLPVAGVTLDVHTMLYAAALVLVGVQVTLFAIMARTYAITAGLLPADPLLKSLWQRITLETGLVLSAVFIALGVAIGGLAVVGWRDRAFGSIDPVDTMRLVIPSMLLLVIGVQGCFASFILSLLGLPSDQRRGA</sequence>
<dbReference type="Gene3D" id="3.90.550.10">
    <property type="entry name" value="Spore Coat Polysaccharide Biosynthesis Protein SpsA, Chain A"/>
    <property type="match status" value="1"/>
</dbReference>
<reference evidence="4 5" key="1">
    <citation type="journal article" date="2014" name="Proc. Natl. Acad. Sci. U.S.A.">
        <title>Functional type 2 photosynthetic reaction centers found in the rare bacterial phylum Gemmatimonadetes.</title>
        <authorList>
            <person name="Zeng Y."/>
            <person name="Feng F."/>
            <person name="Medova H."/>
            <person name="Dean J."/>
            <person name="Koblizek M."/>
        </authorList>
    </citation>
    <scope>NUCLEOTIDE SEQUENCE [LARGE SCALE GENOMIC DNA]</scope>
    <source>
        <strain evidence="4 5">AP64</strain>
    </source>
</reference>
<protein>
    <submittedName>
        <fullName evidence="4">Dolichol-P-glucose synthetase</fullName>
    </submittedName>
</protein>
<feature type="domain" description="Glycosyltransferase 2-like" evidence="2">
    <location>
        <begin position="4"/>
        <end position="163"/>
    </location>
</feature>
<dbReference type="InterPro" id="IPR001173">
    <property type="entry name" value="Glyco_trans_2-like"/>
</dbReference>
<dbReference type="STRING" id="1379270.GEMMAAP_15500"/>
<dbReference type="InterPro" id="IPR058718">
    <property type="entry name" value="Agl6_TM_C"/>
</dbReference>
<dbReference type="PANTHER" id="PTHR48090:SF7">
    <property type="entry name" value="RFBJ PROTEIN"/>
    <property type="match status" value="1"/>
</dbReference>
<evidence type="ECO:0000259" key="2">
    <source>
        <dbReference type="Pfam" id="PF00535"/>
    </source>
</evidence>
<dbReference type="OrthoDB" id="9810303at2"/>
<keyword evidence="1" id="KW-1133">Transmembrane helix</keyword>
<dbReference type="CDD" id="cd04179">
    <property type="entry name" value="DPM_DPG-synthase_like"/>
    <property type="match status" value="1"/>
</dbReference>
<dbReference type="InterPro" id="IPR029044">
    <property type="entry name" value="Nucleotide-diphossugar_trans"/>
</dbReference>
<feature type="transmembrane region" description="Helical" evidence="1">
    <location>
        <begin position="265"/>
        <end position="289"/>
    </location>
</feature>
<dbReference type="EMBL" id="CP011454">
    <property type="protein sequence ID" value="AMW05822.1"/>
    <property type="molecule type" value="Genomic_DNA"/>
</dbReference>
<feature type="transmembrane region" description="Helical" evidence="1">
    <location>
        <begin position="310"/>
        <end position="335"/>
    </location>
</feature>
<evidence type="ECO:0000313" key="5">
    <source>
        <dbReference type="Proteomes" id="UP000076404"/>
    </source>
</evidence>
<dbReference type="Pfam" id="PF00535">
    <property type="entry name" value="Glycos_transf_2"/>
    <property type="match status" value="1"/>
</dbReference>
<dbReference type="Pfam" id="PF26629">
    <property type="entry name" value="GT2_TM_C"/>
    <property type="match status" value="1"/>
</dbReference>
<feature type="transmembrane region" description="Helical" evidence="1">
    <location>
        <begin position="355"/>
        <end position="377"/>
    </location>
</feature>
<dbReference type="eggNOG" id="COG0463">
    <property type="taxonomic scope" value="Bacteria"/>
</dbReference>
<evidence type="ECO:0000259" key="3">
    <source>
        <dbReference type="Pfam" id="PF26629"/>
    </source>
</evidence>
<evidence type="ECO:0000256" key="1">
    <source>
        <dbReference type="SAM" id="Phobius"/>
    </source>
</evidence>
<organism evidence="4 5">
    <name type="scientific">Gemmatimonas phototrophica</name>
    <dbReference type="NCBI Taxonomy" id="1379270"/>
    <lineage>
        <taxon>Bacteria</taxon>
        <taxon>Pseudomonadati</taxon>
        <taxon>Gemmatimonadota</taxon>
        <taxon>Gemmatimonadia</taxon>
        <taxon>Gemmatimonadales</taxon>
        <taxon>Gemmatimonadaceae</taxon>
        <taxon>Gemmatimonas</taxon>
    </lineage>
</organism>
<dbReference type="SUPFAM" id="SSF53448">
    <property type="entry name" value="Nucleotide-diphospho-sugar transferases"/>
    <property type="match status" value="1"/>
</dbReference>
<feature type="transmembrane region" description="Helical" evidence="1">
    <location>
        <begin position="229"/>
        <end position="250"/>
    </location>
</feature>
<dbReference type="Proteomes" id="UP000076404">
    <property type="component" value="Chromosome"/>
</dbReference>
<dbReference type="InterPro" id="IPR050256">
    <property type="entry name" value="Glycosyltransferase_2"/>
</dbReference>
<keyword evidence="1" id="KW-0472">Membrane</keyword>
<proteinExistence type="predicted"/>
<dbReference type="AlphaFoldDB" id="A0A143BMT1"/>
<dbReference type="RefSeq" id="WP_053333653.1">
    <property type="nucleotide sequence ID" value="NZ_CP011454.1"/>
</dbReference>